<accession>A0AAW0YKQ5</accession>
<comment type="caution">
    <text evidence="1">The sequence shown here is derived from an EMBL/GenBank/DDBJ whole genome shotgun (WGS) entry which is preliminary data.</text>
</comment>
<protein>
    <submittedName>
        <fullName evidence="1">Uncharacterized protein</fullName>
    </submittedName>
</protein>
<evidence type="ECO:0000313" key="2">
    <source>
        <dbReference type="Proteomes" id="UP001445076"/>
    </source>
</evidence>
<organism evidence="1 2">
    <name type="scientific">Cherax quadricarinatus</name>
    <name type="common">Australian red claw crayfish</name>
    <dbReference type="NCBI Taxonomy" id="27406"/>
    <lineage>
        <taxon>Eukaryota</taxon>
        <taxon>Metazoa</taxon>
        <taxon>Ecdysozoa</taxon>
        <taxon>Arthropoda</taxon>
        <taxon>Crustacea</taxon>
        <taxon>Multicrustacea</taxon>
        <taxon>Malacostraca</taxon>
        <taxon>Eumalacostraca</taxon>
        <taxon>Eucarida</taxon>
        <taxon>Decapoda</taxon>
        <taxon>Pleocyemata</taxon>
        <taxon>Astacidea</taxon>
        <taxon>Parastacoidea</taxon>
        <taxon>Parastacidae</taxon>
        <taxon>Cherax</taxon>
    </lineage>
</organism>
<dbReference type="EMBL" id="JARKIK010000004">
    <property type="protein sequence ID" value="KAK8752418.1"/>
    <property type="molecule type" value="Genomic_DNA"/>
</dbReference>
<keyword evidence="2" id="KW-1185">Reference proteome</keyword>
<gene>
    <name evidence="1" type="ORF">OTU49_005496</name>
</gene>
<sequence>MMGFLFLTKTHYSFLVPPTVVKCTIQSYKFQHLWYSRKTVSPSQERFSWLTAFRRFIKVSLFCDIHFFWARVPFLGGVVSALILSSLQGQFHRGLVRLPSGSWFQPAFWGSNSSFLLCTPSCLFMHCFAFALRIGPPHSWDMVFTSTQILYSECFVSIKCLWKHDTSNPLAVPSEVLPGLLQLCFNFGLGLTSNFRFAG</sequence>
<dbReference type="AlphaFoldDB" id="A0AAW0YKQ5"/>
<evidence type="ECO:0000313" key="1">
    <source>
        <dbReference type="EMBL" id="KAK8752418.1"/>
    </source>
</evidence>
<proteinExistence type="predicted"/>
<dbReference type="Proteomes" id="UP001445076">
    <property type="component" value="Unassembled WGS sequence"/>
</dbReference>
<name>A0AAW0YKQ5_CHEQU</name>
<reference evidence="1 2" key="1">
    <citation type="journal article" date="2024" name="BMC Genomics">
        <title>Genome assembly of redclaw crayfish (Cherax quadricarinatus) provides insights into its immune adaptation and hypoxia tolerance.</title>
        <authorList>
            <person name="Liu Z."/>
            <person name="Zheng J."/>
            <person name="Li H."/>
            <person name="Fang K."/>
            <person name="Wang S."/>
            <person name="He J."/>
            <person name="Zhou D."/>
            <person name="Weng S."/>
            <person name="Chi M."/>
            <person name="Gu Z."/>
            <person name="He J."/>
            <person name="Li F."/>
            <person name="Wang M."/>
        </authorList>
    </citation>
    <scope>NUCLEOTIDE SEQUENCE [LARGE SCALE GENOMIC DNA]</scope>
    <source>
        <strain evidence="1">ZL_2023a</strain>
    </source>
</reference>